<dbReference type="AlphaFoldDB" id="A0A2K3P1X3"/>
<dbReference type="GO" id="GO:0061630">
    <property type="term" value="F:ubiquitin protein ligase activity"/>
    <property type="evidence" value="ECO:0007669"/>
    <property type="project" value="TreeGrafter"/>
</dbReference>
<proteinExistence type="predicted"/>
<dbReference type="Gene3D" id="3.30.40.10">
    <property type="entry name" value="Zinc/RING finger domain, C3HC4 (zinc finger)"/>
    <property type="match status" value="1"/>
</dbReference>
<keyword evidence="1" id="KW-0479">Metal-binding</keyword>
<dbReference type="PANTHER" id="PTHR45931:SF25">
    <property type="entry name" value="E3 UBIQUITIN-PROTEIN LIGASE RLIM-LIKE ISOFORM X1"/>
    <property type="match status" value="1"/>
</dbReference>
<feature type="compositionally biased region" description="Basic and acidic residues" evidence="5">
    <location>
        <begin position="1"/>
        <end position="10"/>
    </location>
</feature>
<dbReference type="EMBL" id="ASHM01003039">
    <property type="protein sequence ID" value="PNY09277.1"/>
    <property type="molecule type" value="Genomic_DNA"/>
</dbReference>
<accession>A0A2K3P1X3</accession>
<feature type="domain" description="RING-type" evidence="6">
    <location>
        <begin position="687"/>
        <end position="728"/>
    </location>
</feature>
<dbReference type="SUPFAM" id="SSF57850">
    <property type="entry name" value="RING/U-box"/>
    <property type="match status" value="1"/>
</dbReference>
<dbReference type="Proteomes" id="UP000236291">
    <property type="component" value="Unassembled WGS sequence"/>
</dbReference>
<protein>
    <submittedName>
        <fullName evidence="7">E3 ubiquitin-protein ligase SDIR1</fullName>
    </submittedName>
</protein>
<dbReference type="STRING" id="57577.A0A2K3P1X3"/>
<feature type="region of interest" description="Disordered" evidence="5">
    <location>
        <begin position="81"/>
        <end position="170"/>
    </location>
</feature>
<dbReference type="PROSITE" id="PS50089">
    <property type="entry name" value="ZF_RING_2"/>
    <property type="match status" value="1"/>
</dbReference>
<feature type="region of interest" description="Disordered" evidence="5">
    <location>
        <begin position="197"/>
        <end position="224"/>
    </location>
</feature>
<feature type="compositionally biased region" description="Basic residues" evidence="5">
    <location>
        <begin position="578"/>
        <end position="588"/>
    </location>
</feature>
<feature type="compositionally biased region" description="Low complexity" evidence="5">
    <location>
        <begin position="557"/>
        <end position="577"/>
    </location>
</feature>
<feature type="region of interest" description="Disordered" evidence="5">
    <location>
        <begin position="517"/>
        <end position="590"/>
    </location>
</feature>
<feature type="compositionally biased region" description="Polar residues" evidence="5">
    <location>
        <begin position="120"/>
        <end position="129"/>
    </location>
</feature>
<feature type="region of interest" description="Disordered" evidence="5">
    <location>
        <begin position="1"/>
        <end position="42"/>
    </location>
</feature>
<dbReference type="InterPro" id="IPR001841">
    <property type="entry name" value="Znf_RING"/>
</dbReference>
<evidence type="ECO:0000256" key="4">
    <source>
        <dbReference type="PROSITE-ProRule" id="PRU00175"/>
    </source>
</evidence>
<feature type="region of interest" description="Disordered" evidence="5">
    <location>
        <begin position="299"/>
        <end position="434"/>
    </location>
</feature>
<keyword evidence="3" id="KW-0862">Zinc</keyword>
<feature type="compositionally biased region" description="Basic and acidic residues" evidence="5">
    <location>
        <begin position="342"/>
        <end position="360"/>
    </location>
</feature>
<evidence type="ECO:0000256" key="2">
    <source>
        <dbReference type="ARBA" id="ARBA00022771"/>
    </source>
</evidence>
<comment type="caution">
    <text evidence="7">The sequence shown here is derived from an EMBL/GenBank/DDBJ whole genome shotgun (WGS) entry which is preliminary data.</text>
</comment>
<evidence type="ECO:0000256" key="1">
    <source>
        <dbReference type="ARBA" id="ARBA00022723"/>
    </source>
</evidence>
<feature type="compositionally biased region" description="Polar residues" evidence="5">
    <location>
        <begin position="406"/>
        <end position="422"/>
    </location>
</feature>
<name>A0A2K3P1X3_TRIPR</name>
<dbReference type="PANTHER" id="PTHR45931">
    <property type="entry name" value="SI:CH211-59O9.10"/>
    <property type="match status" value="1"/>
</dbReference>
<dbReference type="GO" id="GO:0008270">
    <property type="term" value="F:zinc ion binding"/>
    <property type="evidence" value="ECO:0007669"/>
    <property type="project" value="UniProtKB-KW"/>
</dbReference>
<evidence type="ECO:0000313" key="7">
    <source>
        <dbReference type="EMBL" id="PNY09277.1"/>
    </source>
</evidence>
<organism evidence="7 8">
    <name type="scientific">Trifolium pratense</name>
    <name type="common">Red clover</name>
    <dbReference type="NCBI Taxonomy" id="57577"/>
    <lineage>
        <taxon>Eukaryota</taxon>
        <taxon>Viridiplantae</taxon>
        <taxon>Streptophyta</taxon>
        <taxon>Embryophyta</taxon>
        <taxon>Tracheophyta</taxon>
        <taxon>Spermatophyta</taxon>
        <taxon>Magnoliopsida</taxon>
        <taxon>eudicotyledons</taxon>
        <taxon>Gunneridae</taxon>
        <taxon>Pentapetalae</taxon>
        <taxon>rosids</taxon>
        <taxon>fabids</taxon>
        <taxon>Fabales</taxon>
        <taxon>Fabaceae</taxon>
        <taxon>Papilionoideae</taxon>
        <taxon>50 kb inversion clade</taxon>
        <taxon>NPAAA clade</taxon>
        <taxon>Hologalegina</taxon>
        <taxon>IRL clade</taxon>
        <taxon>Trifolieae</taxon>
        <taxon>Trifolium</taxon>
    </lineage>
</organism>
<dbReference type="GO" id="GO:0006511">
    <property type="term" value="P:ubiquitin-dependent protein catabolic process"/>
    <property type="evidence" value="ECO:0007669"/>
    <property type="project" value="TreeGrafter"/>
</dbReference>
<reference evidence="7 8" key="2">
    <citation type="journal article" date="2017" name="Front. Plant Sci.">
        <title>Gene Classification and Mining of Molecular Markers Useful in Red Clover (Trifolium pratense) Breeding.</title>
        <authorList>
            <person name="Istvanek J."/>
            <person name="Dluhosova J."/>
            <person name="Dluhos P."/>
            <person name="Patkova L."/>
            <person name="Nedelnik J."/>
            <person name="Repkova J."/>
        </authorList>
    </citation>
    <scope>NUCLEOTIDE SEQUENCE [LARGE SCALE GENOMIC DNA]</scope>
    <source>
        <strain evidence="8">cv. Tatra</strain>
        <tissue evidence="7">Young leaves</tissue>
    </source>
</reference>
<feature type="non-terminal residue" evidence="7">
    <location>
        <position position="1"/>
    </location>
</feature>
<sequence length="732" mass="81254">DMEEDMKIVDIVDVPDTPDRPNVGNHAKKFVGNPEKRGRDFPVAGEISNCSNYIILSPDKCYPSQNAPIFRRAQAEKVYGLGTSHSNGGEKMEKGKTVSSKVPSRSSHHGHFPVFDLTEENGQSQQPKPASSHRGSRDNTIEDKKEVKASIGNSSLPLITGSSNTSRNAVTGKYKSDNKILIPNIFMDRGKSIALSNDSQSQPKVENQLPLPPRPSTATRGRGHKRLVRNGCISPHNIATRAKQSAEQSSPQTNDVEQTCAGHSVSSNTMSPISVDDIVAEERGGGRVKGKGVLIHPSHGASARTIHTDSSPVVNYEEASGSSNKPINSVGNWERQSGWRTTHNDVNGHHSRRSFNEKFIHRQNMNSIERRDTGSSQNGKDVGQSAGPSTIADSLTKRQRKRESSSRNPNVASHNSETIFVNSSGESSSSSRSHVMDPDLLEYLSRSSFTNGLNEGLNDNDNNSSVARAMQLEADEMLARELQEQMYNDDYFDDSWIDEHIARELQDEADLLHTSTVNNQIPHPSRAPRENRQPHSRPHQNPSNRRRTMPQVTLSNRTSQLRSRMTTRSSRPTMPSRGRGRGRGRGRLPRFPLDMDLDMRLDILEALEDAVGDFNDMGMGDDILNAHRDFNDTTSEIHVFLVPSCRDDYEMLLALDDHNHQHTGASTNLINSLPQSTVQTDNFTEDCAVCLETPVRGDIIRHLPCLHKFHKDCIDPWLGRKRSCPVCKSSLT</sequence>
<dbReference type="Pfam" id="PF13639">
    <property type="entry name" value="zf-RING_2"/>
    <property type="match status" value="1"/>
</dbReference>
<feature type="compositionally biased region" description="Basic residues" evidence="5">
    <location>
        <begin position="534"/>
        <end position="548"/>
    </location>
</feature>
<feature type="compositionally biased region" description="Polar residues" evidence="5">
    <location>
        <begin position="320"/>
        <end position="341"/>
    </location>
</feature>
<evidence type="ECO:0000259" key="6">
    <source>
        <dbReference type="PROSITE" id="PS50089"/>
    </source>
</evidence>
<dbReference type="InterPro" id="IPR013083">
    <property type="entry name" value="Znf_RING/FYVE/PHD"/>
</dbReference>
<feature type="compositionally biased region" description="Polar residues" evidence="5">
    <location>
        <begin position="242"/>
        <end position="257"/>
    </location>
</feature>
<evidence type="ECO:0000256" key="5">
    <source>
        <dbReference type="SAM" id="MobiDB-lite"/>
    </source>
</evidence>
<dbReference type="ExpressionAtlas" id="A0A2K3P1X3">
    <property type="expression patterns" value="baseline"/>
</dbReference>
<dbReference type="SMART" id="SM00184">
    <property type="entry name" value="RING"/>
    <property type="match status" value="1"/>
</dbReference>
<feature type="compositionally biased region" description="Basic and acidic residues" evidence="5">
    <location>
        <begin position="135"/>
        <end position="148"/>
    </location>
</feature>
<feature type="region of interest" description="Disordered" evidence="5">
    <location>
        <begin position="240"/>
        <end position="274"/>
    </location>
</feature>
<dbReference type="GO" id="GO:0005634">
    <property type="term" value="C:nucleus"/>
    <property type="evidence" value="ECO:0007669"/>
    <property type="project" value="TreeGrafter"/>
</dbReference>
<feature type="compositionally biased region" description="Low complexity" evidence="5">
    <location>
        <begin position="423"/>
        <end position="433"/>
    </location>
</feature>
<dbReference type="FunFam" id="3.30.40.10:FF:000594">
    <property type="entry name" value="RING/U-box superfamily protein"/>
    <property type="match status" value="1"/>
</dbReference>
<dbReference type="InterPro" id="IPR051834">
    <property type="entry name" value="RING_finger_E3_ligase"/>
</dbReference>
<reference evidence="7 8" key="1">
    <citation type="journal article" date="2014" name="Am. J. Bot.">
        <title>Genome assembly and annotation for red clover (Trifolium pratense; Fabaceae).</title>
        <authorList>
            <person name="Istvanek J."/>
            <person name="Jaros M."/>
            <person name="Krenek A."/>
            <person name="Repkova J."/>
        </authorList>
    </citation>
    <scope>NUCLEOTIDE SEQUENCE [LARGE SCALE GENOMIC DNA]</scope>
    <source>
        <strain evidence="8">cv. Tatra</strain>
        <tissue evidence="7">Young leaves</tissue>
    </source>
</reference>
<evidence type="ECO:0000313" key="8">
    <source>
        <dbReference type="Proteomes" id="UP000236291"/>
    </source>
</evidence>
<feature type="compositionally biased region" description="Polar residues" evidence="5">
    <location>
        <begin position="151"/>
        <end position="169"/>
    </location>
</feature>
<gene>
    <name evidence="7" type="ORF">L195_g005823</name>
</gene>
<dbReference type="CDD" id="cd16454">
    <property type="entry name" value="RING-H2_PA-TM-RING"/>
    <property type="match status" value="1"/>
</dbReference>
<evidence type="ECO:0000256" key="3">
    <source>
        <dbReference type="ARBA" id="ARBA00022833"/>
    </source>
</evidence>
<keyword evidence="2 4" id="KW-0863">Zinc-finger</keyword>